<reference evidence="5 6" key="1">
    <citation type="submission" date="2021-02" db="EMBL/GenBank/DDBJ databases">
        <authorList>
            <person name="Vanwijnsberghe S."/>
        </authorList>
    </citation>
    <scope>NUCLEOTIDE SEQUENCE [LARGE SCALE GENOMIC DNA]</scope>
    <source>
        <strain evidence="5 6">R-69658</strain>
    </source>
</reference>
<evidence type="ECO:0000256" key="1">
    <source>
        <dbReference type="SAM" id="MobiDB-lite"/>
    </source>
</evidence>
<dbReference type="InterPro" id="IPR012341">
    <property type="entry name" value="6hp_glycosidase-like_sf"/>
</dbReference>
<dbReference type="Gene3D" id="1.50.10.10">
    <property type="match status" value="1"/>
</dbReference>
<dbReference type="InterPro" id="IPR016518">
    <property type="entry name" value="Alpha-L-fucosidase"/>
</dbReference>
<evidence type="ECO:0000313" key="5">
    <source>
        <dbReference type="EMBL" id="CAE6868317.1"/>
    </source>
</evidence>
<dbReference type="Pfam" id="PF14498">
    <property type="entry name" value="Glyco_hyd_65N_2"/>
    <property type="match status" value="2"/>
</dbReference>
<dbReference type="SUPFAM" id="SSF48208">
    <property type="entry name" value="Six-hairpin glycosidases"/>
    <property type="match status" value="1"/>
</dbReference>
<gene>
    <name evidence="5" type="ORF">R69658_07996</name>
</gene>
<name>A0ABM8T8C0_9BURK</name>
<dbReference type="EMBL" id="CAJNAU010000227">
    <property type="protein sequence ID" value="CAE6868317.1"/>
    <property type="molecule type" value="Genomic_DNA"/>
</dbReference>
<dbReference type="InterPro" id="IPR008928">
    <property type="entry name" value="6-hairpin_glycosidase_sf"/>
</dbReference>
<feature type="region of interest" description="Disordered" evidence="1">
    <location>
        <begin position="29"/>
        <end position="66"/>
    </location>
</feature>
<feature type="domain" description="Glycosyl hydrolase family 95 catalytic" evidence="4">
    <location>
        <begin position="310"/>
        <end position="726"/>
    </location>
</feature>
<accession>A0ABM8T8C0</accession>
<dbReference type="InterPro" id="IPR054363">
    <property type="entry name" value="GH95_cat"/>
</dbReference>
<proteinExistence type="predicted"/>
<evidence type="ECO:0008006" key="7">
    <source>
        <dbReference type="Google" id="ProtNLM"/>
    </source>
</evidence>
<feature type="domain" description="Alpha fucosidase A-like C-terminal" evidence="3">
    <location>
        <begin position="728"/>
        <end position="789"/>
    </location>
</feature>
<dbReference type="PIRSF" id="PIRSF007663">
    <property type="entry name" value="UCP007663"/>
    <property type="match status" value="1"/>
</dbReference>
<dbReference type="Pfam" id="PF22124">
    <property type="entry name" value="Glyco_hydro_95_cat"/>
    <property type="match status" value="1"/>
</dbReference>
<comment type="caution">
    <text evidence="5">The sequence shown here is derived from an EMBL/GenBank/DDBJ whole genome shotgun (WGS) entry which is preliminary data.</text>
</comment>
<evidence type="ECO:0000259" key="2">
    <source>
        <dbReference type="Pfam" id="PF14498"/>
    </source>
</evidence>
<evidence type="ECO:0000313" key="6">
    <source>
        <dbReference type="Proteomes" id="UP000674425"/>
    </source>
</evidence>
<evidence type="ECO:0000259" key="3">
    <source>
        <dbReference type="Pfam" id="PF21307"/>
    </source>
</evidence>
<feature type="compositionally biased region" description="Low complexity" evidence="1">
    <location>
        <begin position="49"/>
        <end position="62"/>
    </location>
</feature>
<dbReference type="PANTHER" id="PTHR31084">
    <property type="entry name" value="ALPHA-L-FUCOSIDASE 2"/>
    <property type="match status" value="1"/>
</dbReference>
<dbReference type="InterPro" id="IPR027414">
    <property type="entry name" value="GH95_N_dom"/>
</dbReference>
<dbReference type="Proteomes" id="UP000674425">
    <property type="component" value="Unassembled WGS sequence"/>
</dbReference>
<protein>
    <recommendedName>
        <fullName evidence="7">Alpha-L-fucosidase 2</fullName>
    </recommendedName>
</protein>
<feature type="domain" description="Glycosyl hydrolase family 95 N-terminal" evidence="2">
    <location>
        <begin position="138"/>
        <end position="282"/>
    </location>
</feature>
<dbReference type="Pfam" id="PF21307">
    <property type="entry name" value="Glyco_hydro_95_C"/>
    <property type="match status" value="1"/>
</dbReference>
<dbReference type="RefSeq" id="WP_211697323.1">
    <property type="nucleotide sequence ID" value="NZ_CAJNAU010000227.1"/>
</dbReference>
<organism evidence="5 6">
    <name type="scientific">Paraburkholderia aspalathi</name>
    <dbReference type="NCBI Taxonomy" id="1324617"/>
    <lineage>
        <taxon>Bacteria</taxon>
        <taxon>Pseudomonadati</taxon>
        <taxon>Pseudomonadota</taxon>
        <taxon>Betaproteobacteria</taxon>
        <taxon>Burkholderiales</taxon>
        <taxon>Burkholderiaceae</taxon>
        <taxon>Paraburkholderia</taxon>
    </lineage>
</organism>
<dbReference type="PANTHER" id="PTHR31084:SF3">
    <property type="entry name" value="ALPHA-FUCOSIDASE A"/>
    <property type="match status" value="1"/>
</dbReference>
<evidence type="ECO:0000259" key="4">
    <source>
        <dbReference type="Pfam" id="PF22124"/>
    </source>
</evidence>
<dbReference type="InterPro" id="IPR049053">
    <property type="entry name" value="AFCA-like_C"/>
</dbReference>
<feature type="domain" description="Glycosyl hydrolase family 95 N-terminal" evidence="2">
    <location>
        <begin position="76"/>
        <end position="123"/>
    </location>
</feature>
<sequence>MKTPIDLKRRRLLKVSSMVAVLPVVGCGGETDSSPSLSQPNSLPPPSGSPSSPVIPSAAPKPATSPLVPEEQALLLRYDQSAIESNILYEGLPVGNGRLGALAGGASNIEALYLNEITLWSGRKDIVDLDYSSTGMGTYLSLGKLYVDLPDHEQAASYSRSLDISNSVVRTQYNVAGKTYNREIFSSFPDNVIIARFTSIDGGTYNGSISLIDGQGMVTVGESNQALSFSGVVSGSGELYAAYVMVVPDSGGATFNATNGQVSIANCPAFTVILAARTDYSGSHESGYLTGLNPRNAVLADINAAAAKTYQSLLWGHVSDYQNLFARMDLNFGTSSAAQRALTIPARLQARGANPALADPELEAMYVQFGRYLTISSSRGSMPANLQGLWSTTNNPPWMADYHTDINVQMNYWLADRAGLPECQLPFADYVTGQYPSWVQSTRNHFNDAANVNYSNSNGKVAGWTVAISTGIYGSLGWDWSPPASAWYCRTLWNHYQYTLDKRYLANIYPVMKSACEFWQARLIRDPATGLLIDDKDWSPEQGPHQQLGITYAQELVWDLFTNTVAASQLLGKDADFAQTLATLKSNLYLPKVSPTTGQLQEWMSDSVVGETGHRHLSPLIGWFEGERITLDSDPTLVAGVKALLTARGFNSFGWGLAWRIACWAHFHDAATCYSMIPKLLNYSAGNDGVNGTFANMFDAYALPSNSSAFQIDANFGGPAAILEMLLQSRMDRITLLPALPSQWGTGSVKGLRAKGGFAVDLAWSSGTLSSVKLTSVGGTRTNLYYGNASRAVVIPANGTAKFDGRLQPVSW</sequence>
<keyword evidence="6" id="KW-1185">Reference proteome</keyword>